<organism evidence="1 2">
    <name type="scientific">Nocardia vermiculata</name>
    <dbReference type="NCBI Taxonomy" id="257274"/>
    <lineage>
        <taxon>Bacteria</taxon>
        <taxon>Bacillati</taxon>
        <taxon>Actinomycetota</taxon>
        <taxon>Actinomycetes</taxon>
        <taxon>Mycobacteriales</taxon>
        <taxon>Nocardiaceae</taxon>
        <taxon>Nocardia</taxon>
    </lineage>
</organism>
<name>A0A846XXZ8_9NOCA</name>
<dbReference type="EMBL" id="JAAXOP010000001">
    <property type="protein sequence ID" value="NKY49099.1"/>
    <property type="molecule type" value="Genomic_DNA"/>
</dbReference>
<gene>
    <name evidence="1" type="ORF">HGA08_02600</name>
</gene>
<proteinExistence type="predicted"/>
<sequence length="152" mass="16829">MIRTRPRPAVQEAIETACGAVECDGTRKLRVLLHAGVSAVWPAIKAKPQRQIHTLEVAVAALRRRWEDRLDPADTPGPELFRELDAEVGAYLKLCAERSDTEWLEPVEAISAYVVAVMHGAVMRWLAEGDDEIILVVCDDLVSTLTTKAVCR</sequence>
<dbReference type="Proteomes" id="UP000565711">
    <property type="component" value="Unassembled WGS sequence"/>
</dbReference>
<dbReference type="AlphaFoldDB" id="A0A846XXZ8"/>
<protein>
    <submittedName>
        <fullName evidence="1">TetR family transcriptional regulator</fullName>
    </submittedName>
</protein>
<accession>A0A846XXZ8</accession>
<evidence type="ECO:0000313" key="1">
    <source>
        <dbReference type="EMBL" id="NKY49099.1"/>
    </source>
</evidence>
<comment type="caution">
    <text evidence="1">The sequence shown here is derived from an EMBL/GenBank/DDBJ whole genome shotgun (WGS) entry which is preliminary data.</text>
</comment>
<evidence type="ECO:0000313" key="2">
    <source>
        <dbReference type="Proteomes" id="UP000565711"/>
    </source>
</evidence>
<keyword evidence="2" id="KW-1185">Reference proteome</keyword>
<reference evidence="1 2" key="1">
    <citation type="submission" date="2020-04" db="EMBL/GenBank/DDBJ databases">
        <title>MicrobeNet Type strains.</title>
        <authorList>
            <person name="Nicholson A.C."/>
        </authorList>
    </citation>
    <scope>NUCLEOTIDE SEQUENCE [LARGE SCALE GENOMIC DNA]</scope>
    <source>
        <strain evidence="1 2">JCM 12354</strain>
    </source>
</reference>